<evidence type="ECO:0000313" key="1">
    <source>
        <dbReference type="EMBL" id="KAA0019478.1"/>
    </source>
</evidence>
<dbReference type="Proteomes" id="UP000322244">
    <property type="component" value="Unassembled WGS sequence"/>
</dbReference>
<comment type="caution">
    <text evidence="1">The sequence shown here is derived from an EMBL/GenBank/DDBJ whole genome shotgun (WGS) entry which is preliminary data.</text>
</comment>
<evidence type="ECO:0000313" key="2">
    <source>
        <dbReference type="Proteomes" id="UP000322244"/>
    </source>
</evidence>
<accession>A0A5A7S968</accession>
<reference evidence="1 2" key="1">
    <citation type="submission" date="2019-07" db="EMBL/GenBank/DDBJ databases">
        <title>Rhodococcus cavernicolus sp. nov., isolated from a cave.</title>
        <authorList>
            <person name="Lee S.D."/>
        </authorList>
    </citation>
    <scope>NUCLEOTIDE SEQUENCE [LARGE SCALE GENOMIC DNA]</scope>
    <source>
        <strain evidence="1 2">C1-24</strain>
    </source>
</reference>
<organism evidence="1 2">
    <name type="scientific">Antrihabitans cavernicola</name>
    <dbReference type="NCBI Taxonomy" id="2495913"/>
    <lineage>
        <taxon>Bacteria</taxon>
        <taxon>Bacillati</taxon>
        <taxon>Actinomycetota</taxon>
        <taxon>Actinomycetes</taxon>
        <taxon>Mycobacteriales</taxon>
        <taxon>Nocardiaceae</taxon>
        <taxon>Antrihabitans</taxon>
    </lineage>
</organism>
<proteinExistence type="predicted"/>
<dbReference type="EMBL" id="VLNY01000015">
    <property type="protein sequence ID" value="KAA0019478.1"/>
    <property type="molecule type" value="Genomic_DNA"/>
</dbReference>
<sequence length="194" mass="22024">MTATLDSSNDQRVTVTIEEQISSENIELFYDLYEKAFGELRVKAAGRQVLHPAEFREEMLDARVMKYVSWSLENQPLSLTTLTNSLETVPWISPEYFNAKYPGRALYYLGFTLVRPDIRMQYVFRDIATRIANRMRNENAVLCLDMCGHHTSHGFDHTLRSIGVATGTTLDALDTQTFFAADFGTTHAQGDAQL</sequence>
<dbReference type="OrthoDB" id="4546222at2"/>
<keyword evidence="2" id="KW-1185">Reference proteome</keyword>
<gene>
    <name evidence="1" type="ORF">FOY51_22810</name>
</gene>
<dbReference type="RefSeq" id="WP_149432574.1">
    <property type="nucleotide sequence ID" value="NZ_VLNY01000015.1"/>
</dbReference>
<dbReference type="AlphaFoldDB" id="A0A5A7S968"/>
<protein>
    <submittedName>
        <fullName evidence="1">Uncharacterized protein</fullName>
    </submittedName>
</protein>
<name>A0A5A7S968_9NOCA</name>